<evidence type="ECO:0000256" key="2">
    <source>
        <dbReference type="PROSITE-ProRule" id="PRU00176"/>
    </source>
</evidence>
<dbReference type="PANTHER" id="PTHR48034">
    <property type="entry name" value="TRANSFORMER-2 SEX-DETERMINING PROTEIN-RELATED"/>
    <property type="match status" value="1"/>
</dbReference>
<evidence type="ECO:0000313" key="5">
    <source>
        <dbReference type="EMBL" id="JAC04828.1"/>
    </source>
</evidence>
<accession>W8BZM9</accession>
<dbReference type="GO" id="GO:0003723">
    <property type="term" value="F:RNA binding"/>
    <property type="evidence" value="ECO:0007669"/>
    <property type="project" value="UniProtKB-UniRule"/>
</dbReference>
<feature type="compositionally biased region" description="Polar residues" evidence="3">
    <location>
        <begin position="1"/>
        <end position="12"/>
    </location>
</feature>
<evidence type="ECO:0000256" key="1">
    <source>
        <dbReference type="ARBA" id="ARBA00022884"/>
    </source>
</evidence>
<dbReference type="Gene3D" id="3.30.70.330">
    <property type="match status" value="1"/>
</dbReference>
<gene>
    <name evidence="5" type="primary">PABP</name>
</gene>
<dbReference type="InterPro" id="IPR012677">
    <property type="entry name" value="Nucleotide-bd_a/b_plait_sf"/>
</dbReference>
<feature type="domain" description="RRM" evidence="4">
    <location>
        <begin position="88"/>
        <end position="163"/>
    </location>
</feature>
<name>W8BZM9_CERCA</name>
<dbReference type="InterPro" id="IPR000504">
    <property type="entry name" value="RRM_dom"/>
</dbReference>
<reference evidence="5" key="1">
    <citation type="submission" date="2013-07" db="EMBL/GenBank/DDBJ databases">
        <authorList>
            <person name="Geib S."/>
        </authorList>
    </citation>
    <scope>NUCLEOTIDE SEQUENCE</scope>
</reference>
<dbReference type="SMART" id="SM00360">
    <property type="entry name" value="RRM"/>
    <property type="match status" value="1"/>
</dbReference>
<dbReference type="SUPFAM" id="SSF54928">
    <property type="entry name" value="RNA-binding domain, RBD"/>
    <property type="match status" value="1"/>
</dbReference>
<organism evidence="5">
    <name type="scientific">Ceratitis capitata</name>
    <name type="common">Mediterranean fruit fly</name>
    <name type="synonym">Tephritis capitata</name>
    <dbReference type="NCBI Taxonomy" id="7213"/>
    <lineage>
        <taxon>Eukaryota</taxon>
        <taxon>Metazoa</taxon>
        <taxon>Ecdysozoa</taxon>
        <taxon>Arthropoda</taxon>
        <taxon>Hexapoda</taxon>
        <taxon>Insecta</taxon>
        <taxon>Pterygota</taxon>
        <taxon>Neoptera</taxon>
        <taxon>Endopterygota</taxon>
        <taxon>Diptera</taxon>
        <taxon>Brachycera</taxon>
        <taxon>Muscomorpha</taxon>
        <taxon>Tephritoidea</taxon>
        <taxon>Tephritidae</taxon>
        <taxon>Ceratitis</taxon>
        <taxon>Ceratitis</taxon>
    </lineage>
</organism>
<dbReference type="EMBL" id="GAMC01001728">
    <property type="protein sequence ID" value="JAC04828.1"/>
    <property type="molecule type" value="mRNA"/>
</dbReference>
<evidence type="ECO:0000256" key="3">
    <source>
        <dbReference type="SAM" id="MobiDB-lite"/>
    </source>
</evidence>
<dbReference type="AlphaFoldDB" id="W8BZM9"/>
<sequence length="195" mass="22033">MASNTNSPTTKPKQPFNADAKQPKILSPEDYIAICRHGGLITYHPITSIPYVSQSNFNLPTLSAVLTACQSINRHPGMSNGGEEISFRTLFVKNLEENHTKRDLFTLFGPYGKIITYRIILNKVGRVYGFVTFLNPDSALAALMDLNGKLVGNGRLIVEPARLQWPQNIWQKLPKTPYKRSIHYKRKSQYDTKVI</sequence>
<feature type="region of interest" description="Disordered" evidence="3">
    <location>
        <begin position="1"/>
        <end position="20"/>
    </location>
</feature>
<evidence type="ECO:0000259" key="4">
    <source>
        <dbReference type="PROSITE" id="PS50102"/>
    </source>
</evidence>
<dbReference type="Pfam" id="PF00076">
    <property type="entry name" value="RRM_1"/>
    <property type="match status" value="1"/>
</dbReference>
<protein>
    <submittedName>
        <fullName evidence="5">Polyadenylate-binding protein</fullName>
    </submittedName>
</protein>
<keyword evidence="1 2" id="KW-0694">RNA-binding</keyword>
<dbReference type="PROSITE" id="PS50102">
    <property type="entry name" value="RRM"/>
    <property type="match status" value="1"/>
</dbReference>
<reference evidence="5" key="2">
    <citation type="journal article" date="2014" name="BMC Genomics">
        <title>A genomic perspective to assessing quality of mass-reared SIT flies used in Mediterranean fruit fly (Ceratitis capitata) eradication in California.</title>
        <authorList>
            <person name="Calla B."/>
            <person name="Hall B."/>
            <person name="Hou S."/>
            <person name="Geib S.M."/>
        </authorList>
    </citation>
    <scope>NUCLEOTIDE SEQUENCE</scope>
</reference>
<dbReference type="InterPro" id="IPR035979">
    <property type="entry name" value="RBD_domain_sf"/>
</dbReference>
<dbReference type="InterPro" id="IPR050441">
    <property type="entry name" value="RBM"/>
</dbReference>
<dbReference type="CDD" id="cd00590">
    <property type="entry name" value="RRM_SF"/>
    <property type="match status" value="1"/>
</dbReference>
<proteinExistence type="evidence at transcript level"/>